<dbReference type="RefSeq" id="WP_213437020.1">
    <property type="nucleotide sequence ID" value="NZ_AP024545.1"/>
</dbReference>
<feature type="region of interest" description="Disordered" evidence="1">
    <location>
        <begin position="1"/>
        <end position="110"/>
    </location>
</feature>
<organism evidence="2 3">
    <name type="scientific">Noviluteimonas caseinilytica</name>
    <dbReference type="NCBI Taxonomy" id="2675101"/>
    <lineage>
        <taxon>Bacteria</taxon>
        <taxon>Pseudomonadati</taxon>
        <taxon>Pseudomonadota</taxon>
        <taxon>Gammaproteobacteria</taxon>
        <taxon>Lysobacterales</taxon>
        <taxon>Lysobacteraceae</taxon>
        <taxon>Noviluteimonas</taxon>
    </lineage>
</organism>
<keyword evidence="3" id="KW-1185">Reference proteome</keyword>
<feature type="compositionally biased region" description="Basic and acidic residues" evidence="1">
    <location>
        <begin position="59"/>
        <end position="71"/>
    </location>
</feature>
<evidence type="ECO:0000313" key="2">
    <source>
        <dbReference type="EMBL" id="BCT92331.1"/>
    </source>
</evidence>
<dbReference type="Proteomes" id="UP000681317">
    <property type="component" value="Chromosome"/>
</dbReference>
<accession>A0ABM7Q4W9</accession>
<gene>
    <name evidence="2" type="ORF">LYSCAS_13550</name>
</gene>
<evidence type="ECO:0000256" key="1">
    <source>
        <dbReference type="SAM" id="MobiDB-lite"/>
    </source>
</evidence>
<proteinExistence type="predicted"/>
<feature type="compositionally biased region" description="Basic and acidic residues" evidence="1">
    <location>
        <begin position="14"/>
        <end position="40"/>
    </location>
</feature>
<name>A0ABM7Q4W9_9GAMM</name>
<dbReference type="EMBL" id="AP024545">
    <property type="protein sequence ID" value="BCT92331.1"/>
    <property type="molecule type" value="Genomic_DNA"/>
</dbReference>
<reference evidence="2 3" key="1">
    <citation type="submission" date="2021-03" db="EMBL/GenBank/DDBJ databases">
        <title>Complete Genome Sequences of Two Lysobacter Strains Isolated from Sea Water (Lysobacter caseinilyticus) and Soil (Lysobacter helvus) in South Korea.</title>
        <authorList>
            <person name="Watanabe Y."/>
            <person name="Arakawa K."/>
        </authorList>
    </citation>
    <scope>NUCLEOTIDE SEQUENCE [LARGE SCALE GENOMIC DNA]</scope>
    <source>
        <strain evidence="2 3">KVB24</strain>
    </source>
</reference>
<feature type="compositionally biased region" description="Low complexity" evidence="1">
    <location>
        <begin position="89"/>
        <end position="100"/>
    </location>
</feature>
<protein>
    <submittedName>
        <fullName evidence="2">Uncharacterized protein</fullName>
    </submittedName>
</protein>
<evidence type="ECO:0000313" key="3">
    <source>
        <dbReference type="Proteomes" id="UP000681317"/>
    </source>
</evidence>
<sequence length="110" mass="12005">MPRDIPTKLPADGELERRDPRVETRPRDEDVHIDRRDQVLLHDMPSITNRGTGSVDPAAEGHGKSAKAIHDEDPDGMGIPGEAVRSGHDQQGSGFSSSDDTAMDDRHLSD</sequence>